<evidence type="ECO:0000256" key="4">
    <source>
        <dbReference type="ARBA" id="ARBA00022989"/>
    </source>
</evidence>
<feature type="domain" description="GtrA/DPMS transmembrane" evidence="8">
    <location>
        <begin position="25"/>
        <end position="150"/>
    </location>
</feature>
<dbReference type="RefSeq" id="WP_378969055.1">
    <property type="nucleotide sequence ID" value="NZ_JBHTBJ010000010.1"/>
</dbReference>
<dbReference type="EMBL" id="JBHTBJ010000010">
    <property type="protein sequence ID" value="MFC7275679.1"/>
    <property type="molecule type" value="Genomic_DNA"/>
</dbReference>
<keyword evidence="4 7" id="KW-1133">Transmembrane helix</keyword>
<feature type="transmembrane region" description="Helical" evidence="7">
    <location>
        <begin position="123"/>
        <end position="143"/>
    </location>
</feature>
<evidence type="ECO:0000313" key="9">
    <source>
        <dbReference type="EMBL" id="MFC7275679.1"/>
    </source>
</evidence>
<feature type="transmembrane region" description="Helical" evidence="7">
    <location>
        <begin position="51"/>
        <end position="68"/>
    </location>
</feature>
<dbReference type="PANTHER" id="PTHR38459:SF1">
    <property type="entry name" value="PROPHAGE BACTOPRENOL-LINKED GLUCOSE TRANSLOCASE HOMOLOG"/>
    <property type="match status" value="1"/>
</dbReference>
<organism evidence="9 10">
    <name type="scientific">Paractinoplanes rhizophilus</name>
    <dbReference type="NCBI Taxonomy" id="1416877"/>
    <lineage>
        <taxon>Bacteria</taxon>
        <taxon>Bacillati</taxon>
        <taxon>Actinomycetota</taxon>
        <taxon>Actinomycetes</taxon>
        <taxon>Micromonosporales</taxon>
        <taxon>Micromonosporaceae</taxon>
        <taxon>Paractinoplanes</taxon>
    </lineage>
</organism>
<keyword evidence="5 7" id="KW-0472">Membrane</keyword>
<dbReference type="InterPro" id="IPR051401">
    <property type="entry name" value="GtrA_CellWall_Glycosyl"/>
</dbReference>
<evidence type="ECO:0000256" key="2">
    <source>
        <dbReference type="ARBA" id="ARBA00009399"/>
    </source>
</evidence>
<feature type="region of interest" description="Disordered" evidence="6">
    <location>
        <begin position="161"/>
        <end position="182"/>
    </location>
</feature>
<evidence type="ECO:0000256" key="3">
    <source>
        <dbReference type="ARBA" id="ARBA00022692"/>
    </source>
</evidence>
<proteinExistence type="inferred from homology"/>
<name>A0ABW2HR80_9ACTN</name>
<comment type="subcellular location">
    <subcellularLocation>
        <location evidence="1">Membrane</location>
        <topology evidence="1">Multi-pass membrane protein</topology>
    </subcellularLocation>
</comment>
<evidence type="ECO:0000256" key="1">
    <source>
        <dbReference type="ARBA" id="ARBA00004141"/>
    </source>
</evidence>
<feature type="transmembrane region" description="Helical" evidence="7">
    <location>
        <begin position="89"/>
        <end position="111"/>
    </location>
</feature>
<keyword evidence="10" id="KW-1185">Reference proteome</keyword>
<gene>
    <name evidence="9" type="ORF">ACFQS1_16950</name>
</gene>
<dbReference type="Proteomes" id="UP001596548">
    <property type="component" value="Unassembled WGS sequence"/>
</dbReference>
<dbReference type="Pfam" id="PF04138">
    <property type="entry name" value="GtrA_DPMS_TM"/>
    <property type="match status" value="1"/>
</dbReference>
<sequence length="182" mass="19959">MPDTSPTPQSRLRARLRALIRELGKFGTVGTISFAIDVAIFNVLLGVGWETLFAKTVSTVIATTFAFAGNRFWTWRDRVHDHMARQYTLFFVLNAIGLGIGLACLAISHYGLGSVWPSFQSALADNISGLLIGTGLGTLFRFWSYRRFVFRATASPVKSAVEQHPEPRATNVAAPSPVRDTA</sequence>
<evidence type="ECO:0000259" key="8">
    <source>
        <dbReference type="Pfam" id="PF04138"/>
    </source>
</evidence>
<reference evidence="10" key="1">
    <citation type="journal article" date="2019" name="Int. J. Syst. Evol. Microbiol.">
        <title>The Global Catalogue of Microorganisms (GCM) 10K type strain sequencing project: providing services to taxonomists for standard genome sequencing and annotation.</title>
        <authorList>
            <consortium name="The Broad Institute Genomics Platform"/>
            <consortium name="The Broad Institute Genome Sequencing Center for Infectious Disease"/>
            <person name="Wu L."/>
            <person name="Ma J."/>
        </authorList>
    </citation>
    <scope>NUCLEOTIDE SEQUENCE [LARGE SCALE GENOMIC DNA]</scope>
    <source>
        <strain evidence="10">XZYJT-10</strain>
    </source>
</reference>
<dbReference type="PANTHER" id="PTHR38459">
    <property type="entry name" value="PROPHAGE BACTOPRENOL-LINKED GLUCOSE TRANSLOCASE HOMOLOG"/>
    <property type="match status" value="1"/>
</dbReference>
<evidence type="ECO:0000256" key="5">
    <source>
        <dbReference type="ARBA" id="ARBA00023136"/>
    </source>
</evidence>
<protein>
    <submittedName>
        <fullName evidence="9">GtrA family protein</fullName>
    </submittedName>
</protein>
<evidence type="ECO:0000256" key="7">
    <source>
        <dbReference type="SAM" id="Phobius"/>
    </source>
</evidence>
<keyword evidence="3 7" id="KW-0812">Transmembrane</keyword>
<evidence type="ECO:0000313" key="10">
    <source>
        <dbReference type="Proteomes" id="UP001596548"/>
    </source>
</evidence>
<comment type="caution">
    <text evidence="9">The sequence shown here is derived from an EMBL/GenBank/DDBJ whole genome shotgun (WGS) entry which is preliminary data.</text>
</comment>
<accession>A0ABW2HR80</accession>
<comment type="similarity">
    <text evidence="2">Belongs to the GtrA family.</text>
</comment>
<dbReference type="InterPro" id="IPR007267">
    <property type="entry name" value="GtrA_DPMS_TM"/>
</dbReference>
<evidence type="ECO:0000256" key="6">
    <source>
        <dbReference type="SAM" id="MobiDB-lite"/>
    </source>
</evidence>